<evidence type="ECO:0000313" key="5">
    <source>
        <dbReference type="EMBL" id="GFS27261.1"/>
    </source>
</evidence>
<proteinExistence type="predicted"/>
<dbReference type="InterPro" id="IPR036392">
    <property type="entry name" value="PLAT/LH2_dom_sf"/>
</dbReference>
<dbReference type="Gene3D" id="2.60.60.20">
    <property type="entry name" value="PLAT/LH2 domain"/>
    <property type="match status" value="1"/>
</dbReference>
<dbReference type="Pfam" id="PF01477">
    <property type="entry name" value="PLAT"/>
    <property type="match status" value="1"/>
</dbReference>
<gene>
    <name evidence="5" type="ORF">ElyMa_005251600</name>
</gene>
<comment type="caution">
    <text evidence="5">The sequence shown here is derived from an EMBL/GenBank/DDBJ whole genome shotgun (WGS) entry which is preliminary data.</text>
</comment>
<evidence type="ECO:0000313" key="6">
    <source>
        <dbReference type="Proteomes" id="UP000762676"/>
    </source>
</evidence>
<accession>A0AAV4K315</accession>
<dbReference type="PANTHER" id="PTHR10877:SF183">
    <property type="entry name" value="AT14535P-RELATED"/>
    <property type="match status" value="1"/>
</dbReference>
<comment type="caution">
    <text evidence="1">Lacks conserved residue(s) required for the propagation of feature annotation.</text>
</comment>
<protein>
    <submittedName>
        <fullName evidence="5">Polycystic kidney disease 1 like 1</fullName>
    </submittedName>
</protein>
<dbReference type="Proteomes" id="UP000762676">
    <property type="component" value="Unassembled WGS sequence"/>
</dbReference>
<keyword evidence="3" id="KW-1133">Transmembrane helix</keyword>
<evidence type="ECO:0000259" key="4">
    <source>
        <dbReference type="PROSITE" id="PS50095"/>
    </source>
</evidence>
<name>A0AAV4K315_9GAST</name>
<dbReference type="InterPro" id="IPR051223">
    <property type="entry name" value="Polycystin"/>
</dbReference>
<sequence length="721" mass="83705">MILFALARWAKIHDRQDEESCKVSVLADNLDQHTYVYLVGVITGRSSSAGTTSNVYIYLNGSWSRSNTHHLYDSTKYLFQKGANNWFILTTSDDIGEILSIVLWTDFSGAHPSWFLKSIVIENLQTNESWVFQYNSWLSIAYGSRKLVIKIPAYQERDVTTTKIKQVQNMAKSDMLKDHLWLGIFAKSPTHKFTRVRRLATGLTVLQVLMLLNLIFYRLLEIDVSVKNRPHLIFFDQKIHFSSILISFESTLFVTALGFFLGFIFSRTQNKPEPKLKAQFTEEQKEMVIRQEDIVSRKRQGLAMLYPFLTSSEHGDAESDNDNEAASTFQETGKENEVKEVKKENLEKKKILKEEKQSPEQTEKEKKDTKRNFDQWKLELEARGKSKLKTFSLYWWSIFLTWIMMAILNGMLAYYIIIHGLALKHNESLEWLLSFVMGVILNVFVYIPSLVFLKAAVKVLILKRKLIKREKGPISHQAEGLKLLMKDRIRRYTNNLHKRRRTTTKPPIISSGDAKEVLDRLRVESEAREMMRDLVLYTIFMITILVIINGHLNVNREYEQKVAVENEILGLGITTTLDDAGDDDSDNDVLSGIRKTSDMWQYLMDVVTDKLIPDKDDFNNNPTRNFMIMGYARLRQVRLIKNEKTTDCYIHIPPVVWPRLSGHTCIQHLSEYQNEETRNFNDDWDHPNPNVPSYDQADDSTYRYYPADKLKAATFIGKPLV</sequence>
<feature type="domain" description="PLAT" evidence="4">
    <location>
        <begin position="35"/>
        <end position="152"/>
    </location>
</feature>
<dbReference type="SMART" id="SM00308">
    <property type="entry name" value="LH2"/>
    <property type="match status" value="1"/>
</dbReference>
<evidence type="ECO:0000256" key="3">
    <source>
        <dbReference type="SAM" id="Phobius"/>
    </source>
</evidence>
<keyword evidence="3" id="KW-0812">Transmembrane</keyword>
<organism evidence="5 6">
    <name type="scientific">Elysia marginata</name>
    <dbReference type="NCBI Taxonomy" id="1093978"/>
    <lineage>
        <taxon>Eukaryota</taxon>
        <taxon>Metazoa</taxon>
        <taxon>Spiralia</taxon>
        <taxon>Lophotrochozoa</taxon>
        <taxon>Mollusca</taxon>
        <taxon>Gastropoda</taxon>
        <taxon>Heterobranchia</taxon>
        <taxon>Euthyneura</taxon>
        <taxon>Panpulmonata</taxon>
        <taxon>Sacoglossa</taxon>
        <taxon>Placobranchoidea</taxon>
        <taxon>Plakobranchidae</taxon>
        <taxon>Elysia</taxon>
    </lineage>
</organism>
<dbReference type="PANTHER" id="PTHR10877">
    <property type="entry name" value="POLYCYSTIN FAMILY MEMBER"/>
    <property type="match status" value="1"/>
</dbReference>
<evidence type="ECO:0000256" key="2">
    <source>
        <dbReference type="SAM" id="MobiDB-lite"/>
    </source>
</evidence>
<dbReference type="AlphaFoldDB" id="A0AAV4K315"/>
<feature type="transmembrane region" description="Helical" evidence="3">
    <location>
        <begin position="437"/>
        <end position="461"/>
    </location>
</feature>
<keyword evidence="6" id="KW-1185">Reference proteome</keyword>
<feature type="transmembrane region" description="Helical" evidence="3">
    <location>
        <begin position="393"/>
        <end position="417"/>
    </location>
</feature>
<feature type="transmembrane region" description="Helical" evidence="3">
    <location>
        <begin position="199"/>
        <end position="219"/>
    </location>
</feature>
<feature type="transmembrane region" description="Helical" evidence="3">
    <location>
        <begin position="239"/>
        <end position="265"/>
    </location>
</feature>
<feature type="transmembrane region" description="Helical" evidence="3">
    <location>
        <begin position="534"/>
        <end position="552"/>
    </location>
</feature>
<evidence type="ECO:0000256" key="1">
    <source>
        <dbReference type="PROSITE-ProRule" id="PRU00152"/>
    </source>
</evidence>
<dbReference type="PROSITE" id="PS50095">
    <property type="entry name" value="PLAT"/>
    <property type="match status" value="1"/>
</dbReference>
<dbReference type="InterPro" id="IPR001024">
    <property type="entry name" value="PLAT/LH2_dom"/>
</dbReference>
<feature type="region of interest" description="Disordered" evidence="2">
    <location>
        <begin position="313"/>
        <end position="340"/>
    </location>
</feature>
<reference evidence="5 6" key="1">
    <citation type="journal article" date="2021" name="Elife">
        <title>Chloroplast acquisition without the gene transfer in kleptoplastic sea slugs, Plakobranchus ocellatus.</title>
        <authorList>
            <person name="Maeda T."/>
            <person name="Takahashi S."/>
            <person name="Yoshida T."/>
            <person name="Shimamura S."/>
            <person name="Takaki Y."/>
            <person name="Nagai Y."/>
            <person name="Toyoda A."/>
            <person name="Suzuki Y."/>
            <person name="Arimoto A."/>
            <person name="Ishii H."/>
            <person name="Satoh N."/>
            <person name="Nishiyama T."/>
            <person name="Hasebe M."/>
            <person name="Maruyama T."/>
            <person name="Minagawa J."/>
            <person name="Obokata J."/>
            <person name="Shigenobu S."/>
        </authorList>
    </citation>
    <scope>NUCLEOTIDE SEQUENCE [LARGE SCALE GENOMIC DNA]</scope>
</reference>
<dbReference type="SUPFAM" id="SSF49723">
    <property type="entry name" value="Lipase/lipooxygenase domain (PLAT/LH2 domain)"/>
    <property type="match status" value="1"/>
</dbReference>
<keyword evidence="3" id="KW-0472">Membrane</keyword>
<dbReference type="EMBL" id="BMAT01010472">
    <property type="protein sequence ID" value="GFS27261.1"/>
    <property type="molecule type" value="Genomic_DNA"/>
</dbReference>